<reference evidence="2 3" key="1">
    <citation type="journal article" date="2011" name="Genome Biol. Evol.">
        <title>Comparative whole genome sequence analysis of the carcinogenic bacterial model pathogen Helicobacter felis.</title>
        <authorList>
            <person name="Arnold I.C."/>
            <person name="Zigova Z."/>
            <person name="Holden M."/>
            <person name="Lawley T.D."/>
            <person name="Rad R."/>
            <person name="Dougan G."/>
            <person name="Falkow S."/>
            <person name="Bentley S.D."/>
            <person name="Muller A."/>
        </authorList>
    </citation>
    <scope>NUCLEOTIDE SEQUENCE [LARGE SCALE GENOMIC DNA]</scope>
    <source>
        <strain evidence="3">ATCC 49179 / CCUG 28539 / NCTC 12436 / CS1</strain>
    </source>
</reference>
<dbReference type="InterPro" id="IPR011889">
    <property type="entry name" value="Liste_lipo_26"/>
</dbReference>
<keyword evidence="1" id="KW-0732">Signal</keyword>
<dbReference type="EMBL" id="FQ670179">
    <property type="protein sequence ID" value="CBY83510.1"/>
    <property type="molecule type" value="Genomic_DNA"/>
</dbReference>
<evidence type="ECO:0000256" key="1">
    <source>
        <dbReference type="SAM" id="SignalP"/>
    </source>
</evidence>
<accession>E7AAD7</accession>
<dbReference type="HOGENOM" id="CLU_025777_5_0_7"/>
<proteinExistence type="predicted"/>
<dbReference type="NCBIfam" id="TIGR02167">
    <property type="entry name" value="Liste_lipo_26"/>
    <property type="match status" value="2"/>
</dbReference>
<dbReference type="Pfam" id="PF03382">
    <property type="entry name" value="DUF285"/>
    <property type="match status" value="3"/>
</dbReference>
<name>E7AAD7_HELFC</name>
<dbReference type="OrthoDB" id="5354002at2"/>
<protein>
    <submittedName>
        <fullName evidence="2">Membrane-associated lipoprotein</fullName>
    </submittedName>
</protein>
<organism evidence="2 3">
    <name type="scientific">Helicobacter felis (strain ATCC 49179 / CCUG 28539 / NCTC 12436 / CS1)</name>
    <dbReference type="NCBI Taxonomy" id="936155"/>
    <lineage>
        <taxon>Bacteria</taxon>
        <taxon>Pseudomonadati</taxon>
        <taxon>Campylobacterota</taxon>
        <taxon>Epsilonproteobacteria</taxon>
        <taxon>Campylobacterales</taxon>
        <taxon>Helicobacteraceae</taxon>
        <taxon>Helicobacter</taxon>
    </lineage>
</organism>
<dbReference type="STRING" id="936155.HFELIS_14260"/>
<gene>
    <name evidence="2" type="ordered locus">Hfelis_14260</name>
</gene>
<dbReference type="eggNOG" id="COG3291">
    <property type="taxonomic scope" value="Bacteria"/>
</dbReference>
<dbReference type="InterPro" id="IPR005046">
    <property type="entry name" value="DUF285"/>
</dbReference>
<dbReference type="AlphaFoldDB" id="E7AAD7"/>
<keyword evidence="3" id="KW-1185">Reference proteome</keyword>
<keyword evidence="2" id="KW-0449">Lipoprotein</keyword>
<sequence length="570" mass="66736">MFVTFSMRSFGSACLALFPFTFACLSGHSLTPRNKAHLRELLKNPKIPLSKINTRYIRDMSYLFCLQAPLEKKGICTPYRENFSGIETWDVSHVENMEGMFMNQVHFNHSLKRWNTGHVRNFSYMFANATSFNQPLNSWNTSRGVDFSYMFANATSFNQPLNSWNTSRGVDFSYMFYQAKSFNQPLSRWNRWQREHSPPQNFSYMFANATQFKQNILMWKNLENAQTQGMFLGTKVKTPFSPLSQDIPPNLLKFLHYPKNKKELIALLKDSTIPLESINTGLVEDMSYLFCDKENIYTRLKQLPIRNGSLWATRDSEYNQILEFYHRCTTLENRTNLEGIETWDVSHVKNMEAIFMGRKVGVSLNNWDTSSVINMKAAFAFTAFNQPLDMWEMQHVQDSSFMFYGSRDFNQPLEDWDVSRIQNMSYMFSLTYHFNGNITTWKPASATNLQGMFKYATAFNQPIGSWDVSHVNNMSYLFYGAFMFNQPLNTWDVSRVTDMQKMFFYAKSFNQDISSWNTKKVTNMYKMFAYTKSFSQDLSRWHLDQANVRCMFFHATGMKTFGIAYNLNCS</sequence>
<dbReference type="KEGG" id="hfe:HFELIS_14260"/>
<feature type="signal peptide" evidence="1">
    <location>
        <begin position="1"/>
        <end position="23"/>
    </location>
</feature>
<feature type="chain" id="PRO_5003217183" evidence="1">
    <location>
        <begin position="24"/>
        <end position="570"/>
    </location>
</feature>
<evidence type="ECO:0000313" key="3">
    <source>
        <dbReference type="Proteomes" id="UP000007934"/>
    </source>
</evidence>
<dbReference type="Proteomes" id="UP000007934">
    <property type="component" value="Chromosome"/>
</dbReference>
<dbReference type="eggNOG" id="COG4625">
    <property type="taxonomic scope" value="Bacteria"/>
</dbReference>
<evidence type="ECO:0000313" key="2">
    <source>
        <dbReference type="EMBL" id="CBY83510.1"/>
    </source>
</evidence>